<feature type="compositionally biased region" description="Polar residues" evidence="1">
    <location>
        <begin position="7"/>
        <end position="20"/>
    </location>
</feature>
<dbReference type="Proteomes" id="UP001187192">
    <property type="component" value="Unassembled WGS sequence"/>
</dbReference>
<reference evidence="2" key="1">
    <citation type="submission" date="2023-07" db="EMBL/GenBank/DDBJ databases">
        <title>draft genome sequence of fig (Ficus carica).</title>
        <authorList>
            <person name="Takahashi T."/>
            <person name="Nishimura K."/>
        </authorList>
    </citation>
    <scope>NUCLEOTIDE SEQUENCE</scope>
</reference>
<name>A0AA88DSZ9_FICCA</name>
<organism evidence="2 3">
    <name type="scientific">Ficus carica</name>
    <name type="common">Common fig</name>
    <dbReference type="NCBI Taxonomy" id="3494"/>
    <lineage>
        <taxon>Eukaryota</taxon>
        <taxon>Viridiplantae</taxon>
        <taxon>Streptophyta</taxon>
        <taxon>Embryophyta</taxon>
        <taxon>Tracheophyta</taxon>
        <taxon>Spermatophyta</taxon>
        <taxon>Magnoliopsida</taxon>
        <taxon>eudicotyledons</taxon>
        <taxon>Gunneridae</taxon>
        <taxon>Pentapetalae</taxon>
        <taxon>rosids</taxon>
        <taxon>fabids</taxon>
        <taxon>Rosales</taxon>
        <taxon>Moraceae</taxon>
        <taxon>Ficeae</taxon>
        <taxon>Ficus</taxon>
    </lineage>
</organism>
<feature type="region of interest" description="Disordered" evidence="1">
    <location>
        <begin position="1"/>
        <end position="36"/>
    </location>
</feature>
<proteinExistence type="predicted"/>
<keyword evidence="3" id="KW-1185">Reference proteome</keyword>
<gene>
    <name evidence="2" type="ORF">TIFTF001_030311</name>
</gene>
<dbReference type="AlphaFoldDB" id="A0AA88DSZ9"/>
<evidence type="ECO:0000313" key="2">
    <source>
        <dbReference type="EMBL" id="GMN61227.1"/>
    </source>
</evidence>
<evidence type="ECO:0000313" key="3">
    <source>
        <dbReference type="Proteomes" id="UP001187192"/>
    </source>
</evidence>
<dbReference type="EMBL" id="BTGU01000108">
    <property type="protein sequence ID" value="GMN61227.1"/>
    <property type="molecule type" value="Genomic_DNA"/>
</dbReference>
<comment type="caution">
    <text evidence="2">The sequence shown here is derived from an EMBL/GenBank/DDBJ whole genome shotgun (WGS) entry which is preliminary data.</text>
</comment>
<accession>A0AA88DSZ9</accession>
<protein>
    <submittedName>
        <fullName evidence="2">Uncharacterized protein</fullName>
    </submittedName>
</protein>
<sequence length="286" mass="32802">MLERAASQASTSGRENSQGYEISAPSGEPIQACQRPPNRVMRINDQRVYRRADQEMVGLAGGRPVYSIDYFTTVVTPRYLTALREEFRIPDDVDLVVPGENDIPSRLPPGYITLSVEYFRDGLCLPFHHYLRQALHRLNVAPAQLNANTYRILISCFILWTKHFAAELPFRAFQNLYKMNSAPSSSGFYYFQGFKGTFITGCPDSDKQFKHLWFYAGGRWLHGHLPYNDVPPSERVPLVFRRGYVWTRAPHIQEMTLAKVEALRELSDPERNQQGLLSRSSLEEHS</sequence>
<evidence type="ECO:0000256" key="1">
    <source>
        <dbReference type="SAM" id="MobiDB-lite"/>
    </source>
</evidence>